<sequence length="728" mass="79188">MADWDDEWKESEPVAVQHRQPSHDSRVYRPSAGRGRGFQGRGRSNDTNWRSRDSAPASSGNNDRRDRPESGNKKVISVPSSKVGRIIGKGGSKIRDLEFESDAKIKIGDANGDETEITLIGEDSAISKVEDLINDLTKEYKPKSEPRQGNLNDSTGSAGSGGFFKENQEGVQVIDWDRLNSFYDEQQSERWSKLPPIIKDFYKEDPEVANMSSEEVKRWRLANNDIQVKRTFDDNPGLKPIPNPVLTFEQAFRDYPEILEEIYKQDFKTPSPIQSQAWPILLSGEDLIGIAQTGTGKTLAFLLPALIHIEGQPTPREQREGPTVLIMAPTRELALQIEKECSKYQYRGIKSVCLYGGGDRKEQIKVVAKGVDIVIATPGRLNDLVMARHLSIINFSYIVLDEADRMLDMGFEPQIRKSLFDVRPDRQTVMTSATWPSGVRRLAESYMKDPIAVNVGSLDLAAVHTVTQQVMFVEEDDKEEALMEFLMNMDPNDKVIVFCGKKATATHIYTELCLKGINCQALHGDRDQSDREAALEEMVDGTVNILIATDVASRGIDIKNLTHVVNMDFPRHIEEYVHRVGRTGRAGRTGIALSFMARNDWAHARELIKIMEEANQEVPEELEQMAQRFEAMKLRRGDREGGGRGGRGGRGRGGYGGGGGGGYGGGGGGYGGGGSGGGGGYGGGGGGGYGGGGGGYGGGGRGGSYGGGDGGGYGGGGGGGGRGRRDKW</sequence>
<dbReference type="PROSITE" id="PS51192">
    <property type="entry name" value="HELICASE_ATP_BIND_1"/>
    <property type="match status" value="1"/>
</dbReference>
<dbReference type="InterPro" id="IPR011545">
    <property type="entry name" value="DEAD/DEAH_box_helicase_dom"/>
</dbReference>
<evidence type="ECO:0000256" key="6">
    <source>
        <dbReference type="ARBA" id="ARBA00047984"/>
    </source>
</evidence>
<dbReference type="GO" id="GO:0003723">
    <property type="term" value="F:RNA binding"/>
    <property type="evidence" value="ECO:0007669"/>
    <property type="project" value="UniProtKB-UniRule"/>
</dbReference>
<dbReference type="EC" id="3.6.4.13" evidence="1"/>
<dbReference type="Pfam" id="PF00013">
    <property type="entry name" value="KH_1"/>
    <property type="match status" value="1"/>
</dbReference>
<feature type="region of interest" description="Disordered" evidence="9">
    <location>
        <begin position="632"/>
        <end position="656"/>
    </location>
</feature>
<evidence type="ECO:0000313" key="12">
    <source>
        <dbReference type="EMBL" id="CAG9112827.1"/>
    </source>
</evidence>
<feature type="region of interest" description="Disordered" evidence="9">
    <location>
        <begin position="1"/>
        <end position="91"/>
    </location>
</feature>
<comment type="similarity">
    <text evidence="8">Belongs to the DEAD box helicase family.</text>
</comment>
<evidence type="ECO:0000256" key="9">
    <source>
        <dbReference type="SAM" id="MobiDB-lite"/>
    </source>
</evidence>
<dbReference type="CDD" id="cd18787">
    <property type="entry name" value="SF2_C_DEAD"/>
    <property type="match status" value="1"/>
</dbReference>
<evidence type="ECO:0000259" key="11">
    <source>
        <dbReference type="PROSITE" id="PS51194"/>
    </source>
</evidence>
<dbReference type="InterPro" id="IPR036612">
    <property type="entry name" value="KH_dom_type_1_sf"/>
</dbReference>
<feature type="region of interest" description="Disordered" evidence="9">
    <location>
        <begin position="698"/>
        <end position="728"/>
    </location>
</feature>
<evidence type="ECO:0000256" key="5">
    <source>
        <dbReference type="ARBA" id="ARBA00022840"/>
    </source>
</evidence>
<dbReference type="FunFam" id="3.40.50.300:FF:000008">
    <property type="entry name" value="ATP-dependent RNA helicase RhlB"/>
    <property type="match status" value="1"/>
</dbReference>
<evidence type="ECO:0000256" key="7">
    <source>
        <dbReference type="PROSITE-ProRule" id="PRU00117"/>
    </source>
</evidence>
<feature type="domain" description="Helicase C-terminal" evidence="11">
    <location>
        <begin position="465"/>
        <end position="626"/>
    </location>
</feature>
<evidence type="ECO:0000313" key="13">
    <source>
        <dbReference type="Proteomes" id="UP000653454"/>
    </source>
</evidence>
<comment type="catalytic activity">
    <reaction evidence="6">
        <text>ATP + H2O = ADP + phosphate + H(+)</text>
        <dbReference type="Rhea" id="RHEA:13065"/>
        <dbReference type="ChEBI" id="CHEBI:15377"/>
        <dbReference type="ChEBI" id="CHEBI:15378"/>
        <dbReference type="ChEBI" id="CHEBI:30616"/>
        <dbReference type="ChEBI" id="CHEBI:43474"/>
        <dbReference type="ChEBI" id="CHEBI:456216"/>
        <dbReference type="EC" id="3.6.4.13"/>
    </reaction>
</comment>
<dbReference type="SMART" id="SM00322">
    <property type="entry name" value="KH"/>
    <property type="match status" value="1"/>
</dbReference>
<name>A0A8S4EAJ3_PLUXY</name>
<dbReference type="GO" id="GO:0031047">
    <property type="term" value="P:regulatory ncRNA-mediated gene silencing"/>
    <property type="evidence" value="ECO:0007669"/>
    <property type="project" value="UniProtKB-ARBA"/>
</dbReference>
<feature type="compositionally biased region" description="Basic and acidic residues" evidence="9">
    <location>
        <begin position="632"/>
        <end position="642"/>
    </location>
</feature>
<dbReference type="EMBL" id="CAJHNJ030000014">
    <property type="protein sequence ID" value="CAG9112827.1"/>
    <property type="molecule type" value="Genomic_DNA"/>
</dbReference>
<dbReference type="PROSITE" id="PS50084">
    <property type="entry name" value="KH_TYPE_1"/>
    <property type="match status" value="1"/>
</dbReference>
<comment type="caution">
    <text evidence="12">The sequence shown here is derived from an EMBL/GenBank/DDBJ whole genome shotgun (WGS) entry which is preliminary data.</text>
</comment>
<accession>A0A8S4EAJ3</accession>
<dbReference type="SUPFAM" id="SSF52540">
    <property type="entry name" value="P-loop containing nucleoside triphosphate hydrolases"/>
    <property type="match status" value="1"/>
</dbReference>
<feature type="compositionally biased region" description="Basic and acidic residues" evidence="9">
    <location>
        <begin position="62"/>
        <end position="72"/>
    </location>
</feature>
<dbReference type="InterPro" id="IPR004087">
    <property type="entry name" value="KH_dom"/>
</dbReference>
<dbReference type="InterPro" id="IPR000629">
    <property type="entry name" value="RNA-helicase_DEAD-box_CS"/>
</dbReference>
<dbReference type="SMART" id="SM00490">
    <property type="entry name" value="HELICc"/>
    <property type="match status" value="1"/>
</dbReference>
<dbReference type="Proteomes" id="UP000653454">
    <property type="component" value="Unassembled WGS sequence"/>
</dbReference>
<protein>
    <recommendedName>
        <fullName evidence="1">RNA helicase</fullName>
        <ecNumber evidence="1">3.6.4.13</ecNumber>
    </recommendedName>
</protein>
<dbReference type="InterPro" id="IPR014001">
    <property type="entry name" value="Helicase_ATP-bd"/>
</dbReference>
<feature type="compositionally biased region" description="Polar residues" evidence="9">
    <location>
        <begin position="147"/>
        <end position="157"/>
    </location>
</feature>
<dbReference type="PROSITE" id="PS51194">
    <property type="entry name" value="HELICASE_CTER"/>
    <property type="match status" value="1"/>
</dbReference>
<keyword evidence="5 8" id="KW-0067">ATP-binding</keyword>
<dbReference type="Gene3D" id="3.30.1370.10">
    <property type="entry name" value="K Homology domain, type 1"/>
    <property type="match status" value="1"/>
</dbReference>
<dbReference type="GO" id="GO:0005524">
    <property type="term" value="F:ATP binding"/>
    <property type="evidence" value="ECO:0007669"/>
    <property type="project" value="UniProtKB-KW"/>
</dbReference>
<feature type="region of interest" description="Disordered" evidence="9">
    <location>
        <begin position="139"/>
        <end position="159"/>
    </location>
</feature>
<dbReference type="PANTHER" id="PTHR47958">
    <property type="entry name" value="ATP-DEPENDENT RNA HELICASE DBP3"/>
    <property type="match status" value="1"/>
</dbReference>
<gene>
    <name evidence="12" type="ORF">PLXY2_LOCUS5100</name>
</gene>
<dbReference type="FunFam" id="3.40.50.300:FF:000079">
    <property type="entry name" value="probable ATP-dependent RNA helicase DDX17"/>
    <property type="match status" value="1"/>
</dbReference>
<evidence type="ECO:0000256" key="2">
    <source>
        <dbReference type="ARBA" id="ARBA00022741"/>
    </source>
</evidence>
<dbReference type="Gene3D" id="3.40.50.300">
    <property type="entry name" value="P-loop containing nucleotide triphosphate hydrolases"/>
    <property type="match status" value="2"/>
</dbReference>
<evidence type="ECO:0000256" key="1">
    <source>
        <dbReference type="ARBA" id="ARBA00012552"/>
    </source>
</evidence>
<dbReference type="CDD" id="cd17958">
    <property type="entry name" value="DEADc_DDX43_DDX53"/>
    <property type="match status" value="1"/>
</dbReference>
<keyword evidence="2 8" id="KW-0547">Nucleotide-binding</keyword>
<dbReference type="InterPro" id="IPR001650">
    <property type="entry name" value="Helicase_C-like"/>
</dbReference>
<dbReference type="SMART" id="SM00487">
    <property type="entry name" value="DEXDc"/>
    <property type="match status" value="1"/>
</dbReference>
<feature type="compositionally biased region" description="Gly residues" evidence="9">
    <location>
        <begin position="643"/>
        <end position="656"/>
    </location>
</feature>
<dbReference type="AlphaFoldDB" id="A0A8S4EAJ3"/>
<dbReference type="InterPro" id="IPR004088">
    <property type="entry name" value="KH_dom_type_1"/>
</dbReference>
<dbReference type="GO" id="GO:0003724">
    <property type="term" value="F:RNA helicase activity"/>
    <property type="evidence" value="ECO:0007669"/>
    <property type="project" value="UniProtKB-EC"/>
</dbReference>
<feature type="compositionally biased region" description="Gly residues" evidence="9">
    <location>
        <begin position="698"/>
        <end position="721"/>
    </location>
</feature>
<keyword evidence="4 8" id="KW-0347">Helicase</keyword>
<feature type="domain" description="Helicase ATP-binding" evidence="10">
    <location>
        <begin position="278"/>
        <end position="453"/>
    </location>
</feature>
<proteinExistence type="inferred from homology"/>
<organism evidence="12 13">
    <name type="scientific">Plutella xylostella</name>
    <name type="common">Diamondback moth</name>
    <name type="synonym">Plutella maculipennis</name>
    <dbReference type="NCBI Taxonomy" id="51655"/>
    <lineage>
        <taxon>Eukaryota</taxon>
        <taxon>Metazoa</taxon>
        <taxon>Ecdysozoa</taxon>
        <taxon>Arthropoda</taxon>
        <taxon>Hexapoda</taxon>
        <taxon>Insecta</taxon>
        <taxon>Pterygota</taxon>
        <taxon>Neoptera</taxon>
        <taxon>Endopterygota</taxon>
        <taxon>Lepidoptera</taxon>
        <taxon>Glossata</taxon>
        <taxon>Ditrysia</taxon>
        <taxon>Yponomeutoidea</taxon>
        <taxon>Plutellidae</taxon>
        <taxon>Plutella</taxon>
    </lineage>
</organism>
<dbReference type="Pfam" id="PF00270">
    <property type="entry name" value="DEAD"/>
    <property type="match status" value="1"/>
</dbReference>
<reference evidence="12" key="1">
    <citation type="submission" date="2020-11" db="EMBL/GenBank/DDBJ databases">
        <authorList>
            <person name="Whiteford S."/>
        </authorList>
    </citation>
    <scope>NUCLEOTIDE SEQUENCE</scope>
</reference>
<evidence type="ECO:0000259" key="10">
    <source>
        <dbReference type="PROSITE" id="PS51192"/>
    </source>
</evidence>
<evidence type="ECO:0000256" key="3">
    <source>
        <dbReference type="ARBA" id="ARBA00022801"/>
    </source>
</evidence>
<keyword evidence="7" id="KW-0694">RNA-binding</keyword>
<dbReference type="InterPro" id="IPR027417">
    <property type="entry name" value="P-loop_NTPase"/>
</dbReference>
<dbReference type="SUPFAM" id="SSF54791">
    <property type="entry name" value="Eukaryotic type KH-domain (KH-domain type I)"/>
    <property type="match status" value="1"/>
</dbReference>
<dbReference type="Pfam" id="PF00271">
    <property type="entry name" value="Helicase_C"/>
    <property type="match status" value="1"/>
</dbReference>
<dbReference type="PROSITE" id="PS00039">
    <property type="entry name" value="DEAD_ATP_HELICASE"/>
    <property type="match status" value="1"/>
</dbReference>
<keyword evidence="13" id="KW-1185">Reference proteome</keyword>
<keyword evidence="3 8" id="KW-0378">Hydrolase</keyword>
<evidence type="ECO:0000256" key="8">
    <source>
        <dbReference type="RuleBase" id="RU000492"/>
    </source>
</evidence>
<evidence type="ECO:0000256" key="4">
    <source>
        <dbReference type="ARBA" id="ARBA00022806"/>
    </source>
</evidence>
<dbReference type="GO" id="GO:0016787">
    <property type="term" value="F:hydrolase activity"/>
    <property type="evidence" value="ECO:0007669"/>
    <property type="project" value="UniProtKB-KW"/>
</dbReference>